<dbReference type="Proteomes" id="UP000218267">
    <property type="component" value="Chromosome"/>
</dbReference>
<feature type="transmembrane region" description="Helical" evidence="6">
    <location>
        <begin position="377"/>
        <end position="398"/>
    </location>
</feature>
<gene>
    <name evidence="9" type="ORF">ALGA_3193</name>
</gene>
<dbReference type="InterPro" id="IPR003838">
    <property type="entry name" value="ABC3_permease_C"/>
</dbReference>
<dbReference type="OrthoDB" id="8740261at2"/>
<keyword evidence="2" id="KW-1003">Cell membrane</keyword>
<keyword evidence="10" id="KW-1185">Reference proteome</keyword>
<feature type="transmembrane region" description="Helical" evidence="6">
    <location>
        <begin position="281"/>
        <end position="303"/>
    </location>
</feature>
<reference evidence="10" key="2">
    <citation type="journal article" date="2020" name="Antonie Van Leeuwenhoek">
        <title>Labilibaculum antarcticum sp. nov., a novel facultative anaerobic, psychrotorelant bacterium isolated from marine sediment of Antarctica.</title>
        <authorList>
            <person name="Watanabe M."/>
            <person name="Kojima H."/>
            <person name="Fukui M."/>
        </authorList>
    </citation>
    <scope>NUCLEOTIDE SEQUENCE [LARGE SCALE GENOMIC DNA]</scope>
    <source>
        <strain evidence="10">SPP2</strain>
    </source>
</reference>
<evidence type="ECO:0000259" key="7">
    <source>
        <dbReference type="Pfam" id="PF02687"/>
    </source>
</evidence>
<feature type="domain" description="MacB-like periplasmic core" evidence="8">
    <location>
        <begin position="20"/>
        <end position="235"/>
    </location>
</feature>
<evidence type="ECO:0000313" key="9">
    <source>
        <dbReference type="EMBL" id="BAX81493.1"/>
    </source>
</evidence>
<evidence type="ECO:0000256" key="5">
    <source>
        <dbReference type="ARBA" id="ARBA00023136"/>
    </source>
</evidence>
<name>A0A1Y1CNA3_9BACT</name>
<dbReference type="PANTHER" id="PTHR30572:SF18">
    <property type="entry name" value="ABC-TYPE MACROLIDE FAMILY EXPORT SYSTEM PERMEASE COMPONENT 2"/>
    <property type="match status" value="1"/>
</dbReference>
<proteinExistence type="predicted"/>
<dbReference type="InterPro" id="IPR050250">
    <property type="entry name" value="Macrolide_Exporter_MacB"/>
</dbReference>
<reference evidence="9 10" key="1">
    <citation type="journal article" date="2018" name="Mar. Genomics">
        <title>Complete genome sequence of Marinifilaceae bacterium strain SPP2, isolated from the Antarctic marine sediment.</title>
        <authorList>
            <person name="Watanabe M."/>
            <person name="Kojima H."/>
            <person name="Fukui M."/>
        </authorList>
    </citation>
    <scope>NUCLEOTIDE SEQUENCE [LARGE SCALE GENOMIC DNA]</scope>
    <source>
        <strain evidence="9 10">SPP2</strain>
    </source>
</reference>
<dbReference type="EMBL" id="AP018042">
    <property type="protein sequence ID" value="BAX81493.1"/>
    <property type="molecule type" value="Genomic_DNA"/>
</dbReference>
<evidence type="ECO:0000256" key="2">
    <source>
        <dbReference type="ARBA" id="ARBA00022475"/>
    </source>
</evidence>
<keyword evidence="4 6" id="KW-1133">Transmembrane helix</keyword>
<keyword evidence="3 6" id="KW-0812">Transmembrane</keyword>
<accession>A0A1Y1CNA3</accession>
<protein>
    <recommendedName>
        <fullName evidence="11">ABC transporter permease</fullName>
    </recommendedName>
</protein>
<feature type="transmembrane region" description="Helical" evidence="6">
    <location>
        <begin position="745"/>
        <end position="771"/>
    </location>
</feature>
<dbReference type="GO" id="GO:0022857">
    <property type="term" value="F:transmembrane transporter activity"/>
    <property type="evidence" value="ECO:0007669"/>
    <property type="project" value="TreeGrafter"/>
</dbReference>
<dbReference type="RefSeq" id="WP_096430953.1">
    <property type="nucleotide sequence ID" value="NZ_AP018042.1"/>
</dbReference>
<dbReference type="AlphaFoldDB" id="A0A1Y1CNA3"/>
<evidence type="ECO:0000259" key="8">
    <source>
        <dbReference type="Pfam" id="PF12704"/>
    </source>
</evidence>
<evidence type="ECO:0000256" key="1">
    <source>
        <dbReference type="ARBA" id="ARBA00004651"/>
    </source>
</evidence>
<feature type="transmembrane region" description="Helical" evidence="6">
    <location>
        <begin position="21"/>
        <end position="41"/>
    </location>
</feature>
<feature type="transmembrane region" description="Helical" evidence="6">
    <location>
        <begin position="669"/>
        <end position="691"/>
    </location>
</feature>
<evidence type="ECO:0000313" key="10">
    <source>
        <dbReference type="Proteomes" id="UP000218267"/>
    </source>
</evidence>
<dbReference type="GO" id="GO:0005886">
    <property type="term" value="C:plasma membrane"/>
    <property type="evidence" value="ECO:0007669"/>
    <property type="project" value="UniProtKB-SubCell"/>
</dbReference>
<dbReference type="InterPro" id="IPR025857">
    <property type="entry name" value="MacB_PCD"/>
</dbReference>
<comment type="subcellular location">
    <subcellularLocation>
        <location evidence="1">Cell membrane</location>
        <topology evidence="1">Multi-pass membrane protein</topology>
    </subcellularLocation>
</comment>
<feature type="domain" description="ABC3 transporter permease C-terminal" evidence="7">
    <location>
        <begin position="285"/>
        <end position="403"/>
    </location>
</feature>
<feature type="transmembrane region" description="Helical" evidence="6">
    <location>
        <begin position="337"/>
        <end position="357"/>
    </location>
</feature>
<dbReference type="Pfam" id="PF02687">
    <property type="entry name" value="FtsX"/>
    <property type="match status" value="2"/>
</dbReference>
<keyword evidence="5 6" id="KW-0472">Membrane</keyword>
<evidence type="ECO:0008006" key="11">
    <source>
        <dbReference type="Google" id="ProtNLM"/>
    </source>
</evidence>
<evidence type="ECO:0000256" key="6">
    <source>
        <dbReference type="SAM" id="Phobius"/>
    </source>
</evidence>
<dbReference type="Pfam" id="PF12704">
    <property type="entry name" value="MacB_PCD"/>
    <property type="match status" value="1"/>
</dbReference>
<evidence type="ECO:0000256" key="4">
    <source>
        <dbReference type="ARBA" id="ARBA00022989"/>
    </source>
</evidence>
<evidence type="ECO:0000256" key="3">
    <source>
        <dbReference type="ARBA" id="ARBA00022692"/>
    </source>
</evidence>
<feature type="transmembrane region" description="Helical" evidence="6">
    <location>
        <begin position="419"/>
        <end position="441"/>
    </location>
</feature>
<organism evidence="9 10">
    <name type="scientific">Labilibaculum antarcticum</name>
    <dbReference type="NCBI Taxonomy" id="1717717"/>
    <lineage>
        <taxon>Bacteria</taxon>
        <taxon>Pseudomonadati</taxon>
        <taxon>Bacteroidota</taxon>
        <taxon>Bacteroidia</taxon>
        <taxon>Marinilabiliales</taxon>
        <taxon>Marinifilaceae</taxon>
        <taxon>Labilibaculum</taxon>
    </lineage>
</organism>
<dbReference type="KEGG" id="mbas:ALGA_3193"/>
<feature type="domain" description="ABC3 transporter permease C-terminal" evidence="7">
    <location>
        <begin position="672"/>
        <end position="783"/>
    </location>
</feature>
<sequence length="790" mass="89163">MLWYKLKLSFRSLAKDKLNSIINIFGLAVGMAAVILISIYVQHELSYDKFNTKQERIYKLITLLNDTGKELSPYETGLRLTNENFASQIPEIEEITQLYRGYTQNATVNDKHFNGIRCQYVDTNFYKIFTLKPISGQSTNLFSKPNGFVINATTALKLFGTTNAEGKEFEMFGGNLCTVSAVVEDLPLTSSYDFDMLLPFSGFPRKAGLQSLEYLTYILVKQGVDRNTAIKKIEAKYTKMLDDRFGEYGGKAGSYLQNLCDIHLRSNYQQILKPGGNINTIYIHIFLAFLILIIAIINFINIITVQYDGKLNQIGIKKAIGAERIDLIKDFLGRTTLMSAIALLFAVIIAEILMPFFGHLMNRELPINYLSNPLLFIGLPVMALLVGLISGLYPAITITRYTPASIIKGKLPSNHGTNLLSRILVIFQFSASIVLISAVIISQQQIDYMKNADLGFDTEQVIAINNLSQTQTQAYSSIKQELLKIPQISFVSASHHLPGYSGSGQLLRLYGADIKNTKNFNEYRVRPDYFKTLGIQVAEGNEFNETQVENCKGIILNEAAVKYLEVDDPLGRIVWFHEAKYEIQGIVKDFHYASLQEKIAPLMFSCFSHYGNIQFVLLKVKTNNMTDLLSKIKETFKKVDPERVNYHMFIDDVCRDRYQTEERSQILTGYSSALSIILALLGLYSLTLFMVQKRTKEIGIRKVTGAGISQISLLLFSNFLKWIAIAFVISIPISYYMMQHWLEQFAYHITIGPLPFVFAGLITAIFALLVVGGQTWKAANQNPVESLRSE</sequence>
<dbReference type="PANTHER" id="PTHR30572">
    <property type="entry name" value="MEMBRANE COMPONENT OF TRANSPORTER-RELATED"/>
    <property type="match status" value="1"/>
</dbReference>
<feature type="transmembrane region" description="Helical" evidence="6">
    <location>
        <begin position="711"/>
        <end position="733"/>
    </location>
</feature>